<dbReference type="EMBL" id="JALHLG010000005">
    <property type="protein sequence ID" value="MCJ2186200.1"/>
    <property type="molecule type" value="Genomic_DNA"/>
</dbReference>
<gene>
    <name evidence="1" type="ORF">MTR66_05140</name>
</gene>
<proteinExistence type="predicted"/>
<reference evidence="1 2" key="1">
    <citation type="submission" date="2022-04" db="EMBL/GenBank/DDBJ databases">
        <title>Identification of a novel bacterium isolated from mangrove sediments.</title>
        <authorList>
            <person name="Pan X."/>
        </authorList>
    </citation>
    <scope>NUCLEOTIDE SEQUENCE [LARGE SCALE GENOMIC DNA]</scope>
    <source>
        <strain evidence="1 2">B2638</strain>
    </source>
</reference>
<dbReference type="RefSeq" id="WP_243918454.1">
    <property type="nucleotide sequence ID" value="NZ_JALHLG010000005.1"/>
</dbReference>
<protein>
    <recommendedName>
        <fullName evidence="3">DUF2336 domain-containing protein</fullName>
    </recommendedName>
</protein>
<evidence type="ECO:0008006" key="3">
    <source>
        <dbReference type="Google" id="ProtNLM"/>
    </source>
</evidence>
<accession>A0ABT0BMC4</accession>
<comment type="caution">
    <text evidence="1">The sequence shown here is derived from an EMBL/GenBank/DDBJ whole genome shotgun (WGS) entry which is preliminary data.</text>
</comment>
<name>A0ABT0BMC4_9SPHN</name>
<organism evidence="1 2">
    <name type="scientific">Novosphingobium beihaiensis</name>
    <dbReference type="NCBI Taxonomy" id="2930389"/>
    <lineage>
        <taxon>Bacteria</taxon>
        <taxon>Pseudomonadati</taxon>
        <taxon>Pseudomonadota</taxon>
        <taxon>Alphaproteobacteria</taxon>
        <taxon>Sphingomonadales</taxon>
        <taxon>Sphingomonadaceae</taxon>
        <taxon>Novosphingobium</taxon>
    </lineage>
</organism>
<evidence type="ECO:0000313" key="2">
    <source>
        <dbReference type="Proteomes" id="UP001202281"/>
    </source>
</evidence>
<keyword evidence="2" id="KW-1185">Reference proteome</keyword>
<sequence length="317" mass="33437">MIDRTVQPASGENVEAVLREELARGDAMAETVLPILRHLVAAEDSSVFSDEILARVRGMLGDIAGALLAAAGHDGERAEDAAEAEHLASALTDNPALLAHVHALALEWHLTEKMQGRLAIDPVVSPLMQALIASADPDVQRLAMTFLAAQARWCQGLRRMTLPLRELPGDLFHAVLLTLRAHAVHTPGMAERVAQAEAALRQTYDESTSRLGLASRLLVELGGEAQAAALSLQHGGVALFVTALSHGSGQGRDGVVLATHKAQVARLALALRAAGLEPSAVEEQFLALHPDVTLPPGFDRVSPDLAASVLSSGRYPG</sequence>
<evidence type="ECO:0000313" key="1">
    <source>
        <dbReference type="EMBL" id="MCJ2186200.1"/>
    </source>
</evidence>
<dbReference type="Proteomes" id="UP001202281">
    <property type="component" value="Unassembled WGS sequence"/>
</dbReference>